<comment type="subcellular location">
    <subcellularLocation>
        <location evidence="8">Cytoplasm</location>
    </subcellularLocation>
</comment>
<evidence type="ECO:0000256" key="7">
    <source>
        <dbReference type="ARBA" id="ARBA00044507"/>
    </source>
</evidence>
<keyword evidence="2 8" id="KW-0963">Cytoplasm</keyword>
<dbReference type="Pfam" id="PF03841">
    <property type="entry name" value="SelA"/>
    <property type="match status" value="1"/>
</dbReference>
<dbReference type="Gene3D" id="3.40.640.10">
    <property type="entry name" value="Type I PLP-dependent aspartate aminotransferase-like (Major domain)"/>
    <property type="match status" value="1"/>
</dbReference>
<evidence type="ECO:0000256" key="6">
    <source>
        <dbReference type="ARBA" id="ARBA00023266"/>
    </source>
</evidence>
<keyword evidence="3 8" id="KW-0808">Transferase</keyword>
<evidence type="ECO:0000313" key="12">
    <source>
        <dbReference type="Proteomes" id="UP000542342"/>
    </source>
</evidence>
<keyword evidence="4 8" id="KW-0663">Pyridoxal phosphate</keyword>
<dbReference type="Proteomes" id="UP000542342">
    <property type="component" value="Unassembled WGS sequence"/>
</dbReference>
<dbReference type="InterPro" id="IPR015424">
    <property type="entry name" value="PyrdxlP-dep_Trfase"/>
</dbReference>
<comment type="catalytic activity">
    <reaction evidence="8">
        <text>L-seryl-tRNA(Sec) + selenophosphate + H(+) = L-selenocysteinyl-tRNA(Sec) + phosphate</text>
        <dbReference type="Rhea" id="RHEA:22728"/>
        <dbReference type="Rhea" id="RHEA-COMP:9742"/>
        <dbReference type="Rhea" id="RHEA-COMP:9743"/>
        <dbReference type="ChEBI" id="CHEBI:15378"/>
        <dbReference type="ChEBI" id="CHEBI:16144"/>
        <dbReference type="ChEBI" id="CHEBI:43474"/>
        <dbReference type="ChEBI" id="CHEBI:78533"/>
        <dbReference type="ChEBI" id="CHEBI:78573"/>
        <dbReference type="EC" id="2.9.1.1"/>
    </reaction>
</comment>
<dbReference type="GO" id="GO:0001717">
    <property type="term" value="P:conversion of seryl-tRNAsec to selenocys-tRNAsec"/>
    <property type="evidence" value="ECO:0007669"/>
    <property type="project" value="UniProtKB-UniRule"/>
</dbReference>
<dbReference type="GO" id="GO:0005737">
    <property type="term" value="C:cytoplasm"/>
    <property type="evidence" value="ECO:0007669"/>
    <property type="project" value="UniProtKB-SubCell"/>
</dbReference>
<feature type="domain" description="L-seryl-tRNA selenium transferase N-terminal" evidence="10">
    <location>
        <begin position="14"/>
        <end position="53"/>
    </location>
</feature>
<dbReference type="GO" id="GO:0001514">
    <property type="term" value="P:selenocysteine incorporation"/>
    <property type="evidence" value="ECO:0007669"/>
    <property type="project" value="UniProtKB-UniRule"/>
</dbReference>
<dbReference type="Gene3D" id="3.90.1150.180">
    <property type="match status" value="1"/>
</dbReference>
<comment type="pathway">
    <text evidence="8">Aminoacyl-tRNA biosynthesis; selenocysteinyl-tRNA(Sec) biosynthesis; selenocysteinyl-tRNA(Sec) from L-seryl-tRNA(Sec) (bacterial route): step 1/1.</text>
</comment>
<feature type="modified residue" description="N6-(pyridoxal phosphate)lysine" evidence="8 9">
    <location>
        <position position="304"/>
    </location>
</feature>
<evidence type="ECO:0000256" key="2">
    <source>
        <dbReference type="ARBA" id="ARBA00022490"/>
    </source>
</evidence>
<keyword evidence="5 8" id="KW-0648">Protein biosynthesis</keyword>
<reference evidence="11 12" key="1">
    <citation type="submission" date="2020-07" db="EMBL/GenBank/DDBJ databases">
        <title>Thermogemmata thermophila gen. nov., sp. nov., a novel moderate thermophilic planctomycete from a Kamchatka hot spring.</title>
        <authorList>
            <person name="Elcheninov A.G."/>
            <person name="Podosokorskaya O.A."/>
            <person name="Kovaleva O.L."/>
            <person name="Novikov A."/>
            <person name="Bonch-Osmolovskaya E.A."/>
            <person name="Toshchakov S.V."/>
            <person name="Kublanov I.V."/>
        </authorList>
    </citation>
    <scope>NUCLEOTIDE SEQUENCE [LARGE SCALE GENOMIC DNA]</scope>
    <source>
        <strain evidence="11 12">2918</strain>
    </source>
</reference>
<evidence type="ECO:0000256" key="4">
    <source>
        <dbReference type="ARBA" id="ARBA00022898"/>
    </source>
</evidence>
<evidence type="ECO:0000256" key="1">
    <source>
        <dbReference type="ARBA" id="ARBA00001933"/>
    </source>
</evidence>
<dbReference type="Pfam" id="PF12390">
    <property type="entry name" value="Se-cys_synth_N"/>
    <property type="match status" value="1"/>
</dbReference>
<evidence type="ECO:0000256" key="8">
    <source>
        <dbReference type="HAMAP-Rule" id="MF_00423"/>
    </source>
</evidence>
<dbReference type="PANTHER" id="PTHR32328:SF0">
    <property type="entry name" value="L-SERYL-TRNA(SEC) SELENIUM TRANSFERASE"/>
    <property type="match status" value="1"/>
</dbReference>
<evidence type="ECO:0000256" key="5">
    <source>
        <dbReference type="ARBA" id="ARBA00022917"/>
    </source>
</evidence>
<dbReference type="NCBIfam" id="TIGR00474">
    <property type="entry name" value="selA"/>
    <property type="match status" value="1"/>
</dbReference>
<comment type="similarity">
    <text evidence="7 8">Belongs to the SelA family.</text>
</comment>
<organism evidence="11 12">
    <name type="scientific">Thermogemmata fonticola</name>
    <dbReference type="NCBI Taxonomy" id="2755323"/>
    <lineage>
        <taxon>Bacteria</taxon>
        <taxon>Pseudomonadati</taxon>
        <taxon>Planctomycetota</taxon>
        <taxon>Planctomycetia</taxon>
        <taxon>Gemmatales</taxon>
        <taxon>Gemmataceae</taxon>
        <taxon>Thermogemmata</taxon>
    </lineage>
</organism>
<comment type="cofactor">
    <cofactor evidence="1 8 9">
        <name>pyridoxal 5'-phosphate</name>
        <dbReference type="ChEBI" id="CHEBI:597326"/>
    </cofactor>
</comment>
<evidence type="ECO:0000256" key="3">
    <source>
        <dbReference type="ARBA" id="ARBA00022679"/>
    </source>
</evidence>
<dbReference type="RefSeq" id="WP_194539484.1">
    <property type="nucleotide sequence ID" value="NZ_JACEFB010000016.1"/>
</dbReference>
<accession>A0A7V8VGI8</accession>
<dbReference type="PANTHER" id="PTHR32328">
    <property type="entry name" value="L-SERYL-TRNA(SEC) SELENIUM TRANSFERASE"/>
    <property type="match status" value="1"/>
</dbReference>
<dbReference type="EC" id="2.9.1.1" evidence="8"/>
<evidence type="ECO:0000313" key="11">
    <source>
        <dbReference type="EMBL" id="MBA2227623.1"/>
    </source>
</evidence>
<protein>
    <recommendedName>
        <fullName evidence="8">L-seryl-tRNA(Sec) selenium transferase</fullName>
        <ecNumber evidence="8">2.9.1.1</ecNumber>
    </recommendedName>
    <alternativeName>
        <fullName evidence="8">Selenocysteine synthase</fullName>
        <shortName evidence="8">Sec synthase</shortName>
    </alternativeName>
    <alternativeName>
        <fullName evidence="8">Selenocysteinyl-tRNA(Sec) synthase</fullName>
    </alternativeName>
</protein>
<dbReference type="InterPro" id="IPR018319">
    <property type="entry name" value="SelA-like"/>
</dbReference>
<name>A0A7V8VGI8_9BACT</name>
<dbReference type="InterPro" id="IPR015421">
    <property type="entry name" value="PyrdxlP-dep_Trfase_major"/>
</dbReference>
<comment type="caution">
    <text evidence="11">The sequence shown here is derived from an EMBL/GenBank/DDBJ whole genome shotgun (WGS) entry which is preliminary data.</text>
</comment>
<proteinExistence type="inferred from homology"/>
<keyword evidence="12" id="KW-1185">Reference proteome</keyword>
<dbReference type="EMBL" id="JACEFB010000016">
    <property type="protein sequence ID" value="MBA2227623.1"/>
    <property type="molecule type" value="Genomic_DNA"/>
</dbReference>
<dbReference type="AlphaFoldDB" id="A0A7V8VGI8"/>
<gene>
    <name evidence="8" type="primary">selA</name>
    <name evidence="11" type="ORF">H0921_15805</name>
</gene>
<sequence length="482" mass="52589">MNETHSVMNETNPLRRLPAVSRVLEEAALVEARQSYGLAAVTAAVRQVLAEMRQRLQAGQTLDTEELAPAHLAQQALLHLRRQCGPSLRPVINATGIVLHTNLGRAPLSEAAAQAAYEAARSYVNLELDLHGGQRSHRQEHVRQALCRLSGAEWATVVNNCAAATILVLRAVAGGGKEVLVSRGQLIEIGGSFRIPEIMAVSGATLREVGTTNITRLSDYERATGPQTAAAMRIHTSNYRLRGFTRTVALEDLVSWARRRQLAVIDDIGSGLAVDLSPWGLTGEPILSSSIRAGADLVVCSGDKLLGGPQAGLILGRKEWLERIERDPFFRAVRPDKMTLAALTATLQHYEDPALALNHVPVLRLLTTPAEQLQARCQSLLERLQSRSFPAAMQVLAQTAYAGGGSLPEIALPTYVLQIRPHQGSEEEWAYRLRMGEPPVIARRAQGCLWLDLRTVFPYQEDMLIQRLCQVAQSLAGPLDSP</sequence>
<dbReference type="HAMAP" id="MF_00423">
    <property type="entry name" value="SelA"/>
    <property type="match status" value="1"/>
</dbReference>
<dbReference type="InterPro" id="IPR025862">
    <property type="entry name" value="SelA_trans_N_dom"/>
</dbReference>
<dbReference type="GO" id="GO:0004125">
    <property type="term" value="F:L-seryl-tRNA(Sec) selenium transferase activity"/>
    <property type="evidence" value="ECO:0007669"/>
    <property type="project" value="UniProtKB-UniRule"/>
</dbReference>
<evidence type="ECO:0000259" key="10">
    <source>
        <dbReference type="Pfam" id="PF12390"/>
    </source>
</evidence>
<comment type="function">
    <text evidence="8">Converts seryl-tRNA(Sec) to selenocysteinyl-tRNA(Sec) required for selenoprotein biosynthesis.</text>
</comment>
<dbReference type="SUPFAM" id="SSF53383">
    <property type="entry name" value="PLP-dependent transferases"/>
    <property type="match status" value="1"/>
</dbReference>
<keyword evidence="6 8" id="KW-0711">Selenium</keyword>
<evidence type="ECO:0000256" key="9">
    <source>
        <dbReference type="PIRSR" id="PIRSR618319-50"/>
    </source>
</evidence>
<dbReference type="InterPro" id="IPR004534">
    <property type="entry name" value="SelA_trans"/>
</dbReference>
<dbReference type="UniPathway" id="UPA00906">
    <property type="reaction ID" value="UER00896"/>
</dbReference>